<evidence type="ECO:0000313" key="5">
    <source>
        <dbReference type="EMBL" id="KAK9413588.1"/>
    </source>
</evidence>
<protein>
    <submittedName>
        <fullName evidence="5">MYND-type zinc finger protein samB</fullName>
    </submittedName>
</protein>
<evidence type="ECO:0000256" key="1">
    <source>
        <dbReference type="ARBA" id="ARBA00022723"/>
    </source>
</evidence>
<feature type="domain" description="MYND-type" evidence="4">
    <location>
        <begin position="19"/>
        <end position="53"/>
    </location>
</feature>
<sequence length="345" mass="40332">MTNRMNLGLPFAKCYHPPCFEFDNLLKCGACHIALYCSAEHQKAHRPVHKTSCKIIKDAEGRLQQAEADLRARPGDARMPANPFENAVGTFWFWTPTRPYMQQRYDLMTARLNIRTGEAVQAALDDCLDMLRLCRGDNQTVRRQVPALQLRLGKDQDAYDHIKWWATTGAKPDYDWHDTSEPFLDLHDEDAFERSDEWMAKLWDLSFKATMTLLKIRLMLDVKGLQMYTRKNPGLTYEKKMEWVVEEAMSDIMYNQEVVDRENYDDLASDLADQVNKLYGWTKEENPHYWQAILQPDEYTHATPTIYSRGSKEEVILSFRHTWYAWSECPPAIEFVREKATNDRG</sequence>
<evidence type="ECO:0000256" key="2">
    <source>
        <dbReference type="ARBA" id="ARBA00022771"/>
    </source>
</evidence>
<name>A0ABR2UG48_9PEZI</name>
<keyword evidence="3" id="KW-0862">Zinc</keyword>
<evidence type="ECO:0000259" key="4">
    <source>
        <dbReference type="Pfam" id="PF01753"/>
    </source>
</evidence>
<dbReference type="Pfam" id="PF01753">
    <property type="entry name" value="zf-MYND"/>
    <property type="match status" value="1"/>
</dbReference>
<reference evidence="5 6" key="1">
    <citation type="journal article" date="2024" name="J. Plant Pathol.">
        <title>Sequence and assembly of the genome of Seiridium unicorne, isolate CBS 538.82, causal agent of cypress canker disease.</title>
        <authorList>
            <person name="Scali E."/>
            <person name="Rocca G.D."/>
            <person name="Danti R."/>
            <person name="Garbelotto M."/>
            <person name="Barberini S."/>
            <person name="Baroncelli R."/>
            <person name="Emiliani G."/>
        </authorList>
    </citation>
    <scope>NUCLEOTIDE SEQUENCE [LARGE SCALE GENOMIC DNA]</scope>
    <source>
        <strain evidence="5 6">BM-138-508</strain>
    </source>
</reference>
<proteinExistence type="predicted"/>
<dbReference type="Gene3D" id="6.10.140.2220">
    <property type="match status" value="1"/>
</dbReference>
<organism evidence="5 6">
    <name type="scientific">Seiridium unicorne</name>
    <dbReference type="NCBI Taxonomy" id="138068"/>
    <lineage>
        <taxon>Eukaryota</taxon>
        <taxon>Fungi</taxon>
        <taxon>Dikarya</taxon>
        <taxon>Ascomycota</taxon>
        <taxon>Pezizomycotina</taxon>
        <taxon>Sordariomycetes</taxon>
        <taxon>Xylariomycetidae</taxon>
        <taxon>Amphisphaeriales</taxon>
        <taxon>Sporocadaceae</taxon>
        <taxon>Seiridium</taxon>
    </lineage>
</organism>
<dbReference type="SUPFAM" id="SSF144232">
    <property type="entry name" value="HIT/MYND zinc finger-like"/>
    <property type="match status" value="1"/>
</dbReference>
<dbReference type="EMBL" id="JARVKF010000437">
    <property type="protein sequence ID" value="KAK9413588.1"/>
    <property type="molecule type" value="Genomic_DNA"/>
</dbReference>
<gene>
    <name evidence="5" type="ORF">SUNI508_11797</name>
</gene>
<evidence type="ECO:0000313" key="6">
    <source>
        <dbReference type="Proteomes" id="UP001408356"/>
    </source>
</evidence>
<dbReference type="Proteomes" id="UP001408356">
    <property type="component" value="Unassembled WGS sequence"/>
</dbReference>
<evidence type="ECO:0000256" key="3">
    <source>
        <dbReference type="ARBA" id="ARBA00022833"/>
    </source>
</evidence>
<accession>A0ABR2UG48</accession>
<keyword evidence="1" id="KW-0479">Metal-binding</keyword>
<keyword evidence="6" id="KW-1185">Reference proteome</keyword>
<keyword evidence="2" id="KW-0863">Zinc-finger</keyword>
<comment type="caution">
    <text evidence="5">The sequence shown here is derived from an EMBL/GenBank/DDBJ whole genome shotgun (WGS) entry which is preliminary data.</text>
</comment>
<dbReference type="InterPro" id="IPR002893">
    <property type="entry name" value="Znf_MYND"/>
</dbReference>